<feature type="non-terminal residue" evidence="1">
    <location>
        <position position="1"/>
    </location>
</feature>
<name>A0ABD0QV98_CIRMR</name>
<keyword evidence="2" id="KW-1185">Reference proteome</keyword>
<organism evidence="1 2">
    <name type="scientific">Cirrhinus mrigala</name>
    <name type="common">Mrigala</name>
    <dbReference type="NCBI Taxonomy" id="683832"/>
    <lineage>
        <taxon>Eukaryota</taxon>
        <taxon>Metazoa</taxon>
        <taxon>Chordata</taxon>
        <taxon>Craniata</taxon>
        <taxon>Vertebrata</taxon>
        <taxon>Euteleostomi</taxon>
        <taxon>Actinopterygii</taxon>
        <taxon>Neopterygii</taxon>
        <taxon>Teleostei</taxon>
        <taxon>Ostariophysi</taxon>
        <taxon>Cypriniformes</taxon>
        <taxon>Cyprinidae</taxon>
        <taxon>Labeoninae</taxon>
        <taxon>Labeonini</taxon>
        <taxon>Cirrhinus</taxon>
    </lineage>
</organism>
<dbReference type="AlphaFoldDB" id="A0ABD0QV98"/>
<accession>A0ABD0QV98</accession>
<dbReference type="Proteomes" id="UP001529510">
    <property type="component" value="Unassembled WGS sequence"/>
</dbReference>
<comment type="caution">
    <text evidence="1">The sequence shown here is derived from an EMBL/GenBank/DDBJ whole genome shotgun (WGS) entry which is preliminary data.</text>
</comment>
<proteinExistence type="predicted"/>
<protein>
    <submittedName>
        <fullName evidence="1">Uncharacterized protein</fullName>
    </submittedName>
</protein>
<sequence>CYRYTSLVSTEPVVLEGPNTQRSAPAGSRLELRVEWLLTECRDRLIIYDSVTPTDSRLITSLYGCSRHEQTVQLLSSADWMTVVWKQGLYNYKDP</sequence>
<evidence type="ECO:0000313" key="1">
    <source>
        <dbReference type="EMBL" id="KAL0190127.1"/>
    </source>
</evidence>
<dbReference type="SUPFAM" id="SSF49854">
    <property type="entry name" value="Spermadhesin, CUB domain"/>
    <property type="match status" value="1"/>
</dbReference>
<feature type="non-terminal residue" evidence="1">
    <location>
        <position position="95"/>
    </location>
</feature>
<reference evidence="1 2" key="1">
    <citation type="submission" date="2024-05" db="EMBL/GenBank/DDBJ databases">
        <title>Genome sequencing and assembly of Indian major carp, Cirrhinus mrigala (Hamilton, 1822).</title>
        <authorList>
            <person name="Mohindra V."/>
            <person name="Chowdhury L.M."/>
            <person name="Lal K."/>
            <person name="Jena J.K."/>
        </authorList>
    </citation>
    <scope>NUCLEOTIDE SEQUENCE [LARGE SCALE GENOMIC DNA]</scope>
    <source>
        <strain evidence="1">CM1030</strain>
        <tissue evidence="1">Blood</tissue>
    </source>
</reference>
<dbReference type="InterPro" id="IPR035914">
    <property type="entry name" value="Sperma_CUB_dom_sf"/>
</dbReference>
<evidence type="ECO:0000313" key="2">
    <source>
        <dbReference type="Proteomes" id="UP001529510"/>
    </source>
</evidence>
<dbReference type="EMBL" id="JAMKFB020000006">
    <property type="protein sequence ID" value="KAL0190127.1"/>
    <property type="molecule type" value="Genomic_DNA"/>
</dbReference>
<gene>
    <name evidence="1" type="ORF">M9458_012825</name>
</gene>